<dbReference type="HOGENOM" id="CLU_2972063_0_0_7"/>
<keyword evidence="2" id="KW-1185">Reference proteome</keyword>
<proteinExistence type="predicted"/>
<dbReference type="KEGG" id="dti:Desti_0810"/>
<organism evidence="1 2">
    <name type="scientific">Desulfomonile tiedjei (strain ATCC 49306 / DSM 6799 / DCB-1)</name>
    <dbReference type="NCBI Taxonomy" id="706587"/>
    <lineage>
        <taxon>Bacteria</taxon>
        <taxon>Pseudomonadati</taxon>
        <taxon>Thermodesulfobacteriota</taxon>
        <taxon>Desulfomonilia</taxon>
        <taxon>Desulfomonilales</taxon>
        <taxon>Desulfomonilaceae</taxon>
        <taxon>Desulfomonile</taxon>
    </lineage>
</organism>
<name>I4C1U3_DESTA</name>
<dbReference type="AlphaFoldDB" id="I4C1U3"/>
<evidence type="ECO:0000313" key="2">
    <source>
        <dbReference type="Proteomes" id="UP000006055"/>
    </source>
</evidence>
<accession>I4C1U3</accession>
<sequence length="58" mass="6399">MNKIRVFIQLCVGKIPPSLLYKRGEKKARGNSPLNKGGLEGILKVSGIMIIREDPYSA</sequence>
<reference evidence="2" key="1">
    <citation type="submission" date="2012-06" db="EMBL/GenBank/DDBJ databases">
        <title>Complete sequence of chromosome of Desulfomonile tiedjei DSM 6799.</title>
        <authorList>
            <person name="Lucas S."/>
            <person name="Copeland A."/>
            <person name="Lapidus A."/>
            <person name="Glavina del Rio T."/>
            <person name="Dalin E."/>
            <person name="Tice H."/>
            <person name="Bruce D."/>
            <person name="Goodwin L."/>
            <person name="Pitluck S."/>
            <person name="Peters L."/>
            <person name="Ovchinnikova G."/>
            <person name="Zeytun A."/>
            <person name="Lu M."/>
            <person name="Kyrpides N."/>
            <person name="Mavromatis K."/>
            <person name="Ivanova N."/>
            <person name="Brettin T."/>
            <person name="Detter J.C."/>
            <person name="Han C."/>
            <person name="Larimer F."/>
            <person name="Land M."/>
            <person name="Hauser L."/>
            <person name="Markowitz V."/>
            <person name="Cheng J.-F."/>
            <person name="Hugenholtz P."/>
            <person name="Woyke T."/>
            <person name="Wu D."/>
            <person name="Spring S."/>
            <person name="Schroeder M."/>
            <person name="Brambilla E."/>
            <person name="Klenk H.-P."/>
            <person name="Eisen J.A."/>
        </authorList>
    </citation>
    <scope>NUCLEOTIDE SEQUENCE [LARGE SCALE GENOMIC DNA]</scope>
    <source>
        <strain evidence="2">ATCC 49306 / DSM 6799 / DCB-1</strain>
    </source>
</reference>
<evidence type="ECO:0000313" key="1">
    <source>
        <dbReference type="EMBL" id="AFM23534.1"/>
    </source>
</evidence>
<dbReference type="EMBL" id="CP003360">
    <property type="protein sequence ID" value="AFM23534.1"/>
    <property type="molecule type" value="Genomic_DNA"/>
</dbReference>
<dbReference type="Proteomes" id="UP000006055">
    <property type="component" value="Chromosome"/>
</dbReference>
<dbReference type="STRING" id="706587.Desti_0810"/>
<gene>
    <name evidence="1" type="ordered locus">Desti_0810</name>
</gene>
<protein>
    <submittedName>
        <fullName evidence="1">Uncharacterized protein</fullName>
    </submittedName>
</protein>